<dbReference type="SMART" id="SM00267">
    <property type="entry name" value="GGDEF"/>
    <property type="match status" value="1"/>
</dbReference>
<accession>A0A316FPY4</accession>
<dbReference type="InterPro" id="IPR029787">
    <property type="entry name" value="Nucleotide_cyclase"/>
</dbReference>
<comment type="caution">
    <text evidence="5">The sequence shown here is derived from an EMBL/GenBank/DDBJ whole genome shotgun (WGS) entry which is preliminary data.</text>
</comment>
<dbReference type="GO" id="GO:1902201">
    <property type="term" value="P:negative regulation of bacterial-type flagellum-dependent cell motility"/>
    <property type="evidence" value="ECO:0007669"/>
    <property type="project" value="TreeGrafter"/>
</dbReference>
<evidence type="ECO:0000256" key="2">
    <source>
        <dbReference type="ARBA" id="ARBA00012528"/>
    </source>
</evidence>
<dbReference type="EC" id="2.7.7.65" evidence="2"/>
<dbReference type="OrthoDB" id="9812260at2"/>
<organism evidence="5 6">
    <name type="scientific">Pleionea mediterranea</name>
    <dbReference type="NCBI Taxonomy" id="523701"/>
    <lineage>
        <taxon>Bacteria</taxon>
        <taxon>Pseudomonadati</taxon>
        <taxon>Pseudomonadota</taxon>
        <taxon>Gammaproteobacteria</taxon>
        <taxon>Oceanospirillales</taxon>
        <taxon>Pleioneaceae</taxon>
        <taxon>Pleionea</taxon>
    </lineage>
</organism>
<feature type="domain" description="GGDEF" evidence="4">
    <location>
        <begin position="172"/>
        <end position="302"/>
    </location>
</feature>
<dbReference type="CDD" id="cd01949">
    <property type="entry name" value="GGDEF"/>
    <property type="match status" value="1"/>
</dbReference>
<evidence type="ECO:0000313" key="5">
    <source>
        <dbReference type="EMBL" id="PWK50841.1"/>
    </source>
</evidence>
<evidence type="ECO:0000256" key="3">
    <source>
        <dbReference type="ARBA" id="ARBA00034247"/>
    </source>
</evidence>
<dbReference type="GO" id="GO:0043709">
    <property type="term" value="P:cell adhesion involved in single-species biofilm formation"/>
    <property type="evidence" value="ECO:0007669"/>
    <property type="project" value="TreeGrafter"/>
</dbReference>
<sequence length="302" mass="33939">MNVAHRKTISSEATKLAYLAPHMDTPTEDLLAAGQSLSFKLQQTLDVEALLALFCEQASHIIPCSSVAFRNDEQSLFIYHGDKHDFTCQYTLELESELLGQVECSSHKAFSETDLMRLEHLLTLLLFPLRNALLYHQAVQMSQQDPLTLLPNRAAFNKAIDTEISRAYRHKHGMCMLVVDIDHFKSINDTYGHLAGDQVLQQVARSLESSVRKEDMVFRYGGEEFVILLNATNLPNARLTAERIRMELEAKSMKGLEVNLSVTASVGVSEWQDGEQANTLFHRADQALYSAKQSGRNQVKVA</sequence>
<dbReference type="Gene3D" id="3.30.70.270">
    <property type="match status" value="1"/>
</dbReference>
<dbReference type="AlphaFoldDB" id="A0A316FPY4"/>
<dbReference type="Pfam" id="PF00990">
    <property type="entry name" value="GGDEF"/>
    <property type="match status" value="1"/>
</dbReference>
<dbReference type="PROSITE" id="PS50887">
    <property type="entry name" value="GGDEF"/>
    <property type="match status" value="1"/>
</dbReference>
<dbReference type="InterPro" id="IPR050469">
    <property type="entry name" value="Diguanylate_Cyclase"/>
</dbReference>
<dbReference type="EMBL" id="QGGU01000006">
    <property type="protein sequence ID" value="PWK50841.1"/>
    <property type="molecule type" value="Genomic_DNA"/>
</dbReference>
<evidence type="ECO:0000259" key="4">
    <source>
        <dbReference type="PROSITE" id="PS50887"/>
    </source>
</evidence>
<keyword evidence="6" id="KW-1185">Reference proteome</keyword>
<dbReference type="Proteomes" id="UP000245790">
    <property type="component" value="Unassembled WGS sequence"/>
</dbReference>
<comment type="catalytic activity">
    <reaction evidence="3">
        <text>2 GTP = 3',3'-c-di-GMP + 2 diphosphate</text>
        <dbReference type="Rhea" id="RHEA:24898"/>
        <dbReference type="ChEBI" id="CHEBI:33019"/>
        <dbReference type="ChEBI" id="CHEBI:37565"/>
        <dbReference type="ChEBI" id="CHEBI:58805"/>
        <dbReference type="EC" id="2.7.7.65"/>
    </reaction>
</comment>
<dbReference type="NCBIfam" id="TIGR00254">
    <property type="entry name" value="GGDEF"/>
    <property type="match status" value="1"/>
</dbReference>
<dbReference type="GO" id="GO:0005886">
    <property type="term" value="C:plasma membrane"/>
    <property type="evidence" value="ECO:0007669"/>
    <property type="project" value="TreeGrafter"/>
</dbReference>
<proteinExistence type="predicted"/>
<evidence type="ECO:0000256" key="1">
    <source>
        <dbReference type="ARBA" id="ARBA00001946"/>
    </source>
</evidence>
<dbReference type="InterPro" id="IPR043128">
    <property type="entry name" value="Rev_trsase/Diguanyl_cyclase"/>
</dbReference>
<evidence type="ECO:0000313" key="6">
    <source>
        <dbReference type="Proteomes" id="UP000245790"/>
    </source>
</evidence>
<reference evidence="5 6" key="1">
    <citation type="submission" date="2018-05" db="EMBL/GenBank/DDBJ databases">
        <title>Genomic Encyclopedia of Type Strains, Phase IV (KMG-IV): sequencing the most valuable type-strain genomes for metagenomic binning, comparative biology and taxonomic classification.</title>
        <authorList>
            <person name="Goeker M."/>
        </authorList>
    </citation>
    <scope>NUCLEOTIDE SEQUENCE [LARGE SCALE GENOMIC DNA]</scope>
    <source>
        <strain evidence="5 6">DSM 25350</strain>
    </source>
</reference>
<dbReference type="SUPFAM" id="SSF55781">
    <property type="entry name" value="GAF domain-like"/>
    <property type="match status" value="1"/>
</dbReference>
<dbReference type="FunFam" id="3.30.70.270:FF:000001">
    <property type="entry name" value="Diguanylate cyclase domain protein"/>
    <property type="match status" value="1"/>
</dbReference>
<dbReference type="PANTHER" id="PTHR45138:SF9">
    <property type="entry name" value="DIGUANYLATE CYCLASE DGCM-RELATED"/>
    <property type="match status" value="1"/>
</dbReference>
<dbReference type="InterPro" id="IPR000160">
    <property type="entry name" value="GGDEF_dom"/>
</dbReference>
<name>A0A316FPY4_9GAMM</name>
<gene>
    <name evidence="5" type="ORF">C8D97_106129</name>
</gene>
<protein>
    <recommendedName>
        <fullName evidence="2">diguanylate cyclase</fullName>
        <ecNumber evidence="2">2.7.7.65</ecNumber>
    </recommendedName>
</protein>
<dbReference type="SUPFAM" id="SSF55073">
    <property type="entry name" value="Nucleotide cyclase"/>
    <property type="match status" value="1"/>
</dbReference>
<comment type="cofactor">
    <cofactor evidence="1">
        <name>Mg(2+)</name>
        <dbReference type="ChEBI" id="CHEBI:18420"/>
    </cofactor>
</comment>
<dbReference type="PANTHER" id="PTHR45138">
    <property type="entry name" value="REGULATORY COMPONENTS OF SENSORY TRANSDUCTION SYSTEM"/>
    <property type="match status" value="1"/>
</dbReference>
<dbReference type="RefSeq" id="WP_109763503.1">
    <property type="nucleotide sequence ID" value="NZ_QGGU01000006.1"/>
</dbReference>
<dbReference type="GO" id="GO:0052621">
    <property type="term" value="F:diguanylate cyclase activity"/>
    <property type="evidence" value="ECO:0007669"/>
    <property type="project" value="UniProtKB-EC"/>
</dbReference>